<comment type="caution">
    <text evidence="5">The sequence shown here is derived from an EMBL/GenBank/DDBJ whole genome shotgun (WGS) entry which is preliminary data.</text>
</comment>
<dbReference type="PANTHER" id="PTHR43567">
    <property type="entry name" value="FLAVOREDOXIN-RELATED-RELATED"/>
    <property type="match status" value="1"/>
</dbReference>
<sequence>MKKHPYSLAEVYHLLEPEPAVLVSTALEAMKIIMTTSWHPMVECAPPIIGCVMSENNYSFHTLKTTQEWVINIPAMSLIEQVEACGNTSGSEIDQFKAFHLTPSTASQINAPLVDECFAPLECKIIDKQLVKKYNFFILEVVKAGMTQTEEHRPTIHHLGKGVFMIAGKTIKTNSKMK</sequence>
<dbReference type="SMART" id="SM00903">
    <property type="entry name" value="Flavin_Reduct"/>
    <property type="match status" value="1"/>
</dbReference>
<reference evidence="5 6" key="1">
    <citation type="submission" date="2015-11" db="EMBL/GenBank/DDBJ databases">
        <title>Genomic analysis of 38 Legionella species identifies large and diverse effector repertoires.</title>
        <authorList>
            <person name="Burstein D."/>
            <person name="Amaro F."/>
            <person name="Zusman T."/>
            <person name="Lifshitz Z."/>
            <person name="Cohen O."/>
            <person name="Gilbert J.A."/>
            <person name="Pupko T."/>
            <person name="Shuman H.A."/>
            <person name="Segal G."/>
        </authorList>
    </citation>
    <scope>NUCLEOTIDE SEQUENCE [LARGE SCALE GENOMIC DNA]</scope>
    <source>
        <strain evidence="5 6">ORW</strain>
    </source>
</reference>
<dbReference type="InterPro" id="IPR012349">
    <property type="entry name" value="Split_barrel_FMN-bd"/>
</dbReference>
<dbReference type="SUPFAM" id="SSF50475">
    <property type="entry name" value="FMN-binding split barrel"/>
    <property type="match status" value="1"/>
</dbReference>
<evidence type="ECO:0000313" key="5">
    <source>
        <dbReference type="EMBL" id="KTC78870.1"/>
    </source>
</evidence>
<comment type="cofactor">
    <cofactor evidence="1">
        <name>FMN</name>
        <dbReference type="ChEBI" id="CHEBI:58210"/>
    </cofactor>
</comment>
<dbReference type="Pfam" id="PF01613">
    <property type="entry name" value="Flavin_Reduct"/>
    <property type="match status" value="1"/>
</dbReference>
<evidence type="ECO:0000256" key="3">
    <source>
        <dbReference type="ARBA" id="ARBA00038054"/>
    </source>
</evidence>
<evidence type="ECO:0000259" key="4">
    <source>
        <dbReference type="SMART" id="SM00903"/>
    </source>
</evidence>
<evidence type="ECO:0000256" key="2">
    <source>
        <dbReference type="ARBA" id="ARBA00022630"/>
    </source>
</evidence>
<name>A0A0W0S5Y1_9GAMM</name>
<dbReference type="InterPro" id="IPR002563">
    <property type="entry name" value="Flavin_Rdtase-like_dom"/>
</dbReference>
<dbReference type="GO" id="GO:0010181">
    <property type="term" value="F:FMN binding"/>
    <property type="evidence" value="ECO:0007669"/>
    <property type="project" value="InterPro"/>
</dbReference>
<keyword evidence="2" id="KW-0285">Flavoprotein</keyword>
<evidence type="ECO:0000256" key="1">
    <source>
        <dbReference type="ARBA" id="ARBA00001917"/>
    </source>
</evidence>
<organism evidence="5 6">
    <name type="scientific">Legionella cherrii</name>
    <dbReference type="NCBI Taxonomy" id="28084"/>
    <lineage>
        <taxon>Bacteria</taxon>
        <taxon>Pseudomonadati</taxon>
        <taxon>Pseudomonadota</taxon>
        <taxon>Gammaproteobacteria</taxon>
        <taxon>Legionellales</taxon>
        <taxon>Legionellaceae</taxon>
        <taxon>Legionella</taxon>
    </lineage>
</organism>
<dbReference type="AlphaFoldDB" id="A0A0W0S5Y1"/>
<dbReference type="Gene3D" id="2.30.110.10">
    <property type="entry name" value="Electron Transport, Fmn-binding Protein, Chain A"/>
    <property type="match status" value="1"/>
</dbReference>
<dbReference type="EMBL" id="LNXW01000013">
    <property type="protein sequence ID" value="KTC78870.1"/>
    <property type="molecule type" value="Genomic_DNA"/>
</dbReference>
<proteinExistence type="inferred from homology"/>
<dbReference type="PATRIC" id="fig|28084.5.peg.960"/>
<accession>A0A0W0S5Y1</accession>
<comment type="similarity">
    <text evidence="3">Belongs to the flavoredoxin family.</text>
</comment>
<gene>
    <name evidence="5" type="primary">flr</name>
    <name evidence="5" type="ORF">Lche_0890</name>
</gene>
<dbReference type="InterPro" id="IPR052174">
    <property type="entry name" value="Flavoredoxin"/>
</dbReference>
<dbReference type="STRING" id="28084.Lche_0890"/>
<dbReference type="GO" id="GO:0016646">
    <property type="term" value="F:oxidoreductase activity, acting on the CH-NH group of donors, NAD or NADP as acceptor"/>
    <property type="evidence" value="ECO:0007669"/>
    <property type="project" value="UniProtKB-ARBA"/>
</dbReference>
<dbReference type="OrthoDB" id="9792436at2"/>
<feature type="domain" description="Flavin reductase like" evidence="4">
    <location>
        <begin position="14"/>
        <end position="164"/>
    </location>
</feature>
<dbReference type="Proteomes" id="UP000054921">
    <property type="component" value="Unassembled WGS sequence"/>
</dbReference>
<evidence type="ECO:0000313" key="6">
    <source>
        <dbReference type="Proteomes" id="UP000054921"/>
    </source>
</evidence>
<protein>
    <submittedName>
        <fullName evidence="5">Flavoredoxin</fullName>
    </submittedName>
</protein>
<dbReference type="PANTHER" id="PTHR43567:SF1">
    <property type="entry name" value="FLAVOREDOXIN"/>
    <property type="match status" value="1"/>
</dbReference>